<sequence>MNERVVIVGGTSGIGLATARRQLGEGRDVVVTGRNPERLRAALDELASLSGTLSTSGAPGTSGAPATPGTSGTPGEVSGAVVDAQDEAATQEFFAGLGRVDHVVVAATGSTAAGPFRSVTTDALRQATEGKLIAHSLTARAALDVLSPTGSITFVTAASAGAAMPGTAGLAAANASVAAMVPVLAVELAPVRFNAVSPGIVDTPWWDWMDADAKAETFAAYAKSTPAGRCGHPEDIADAISFLLGNTFTTGVVLTVDGGARLASGA</sequence>
<dbReference type="RefSeq" id="WP_189961984.1">
    <property type="nucleotide sequence ID" value="NZ_BMUA01000004.1"/>
</dbReference>
<dbReference type="EMBL" id="BNDY01000002">
    <property type="protein sequence ID" value="GHI37137.1"/>
    <property type="molecule type" value="Genomic_DNA"/>
</dbReference>
<feature type="region of interest" description="Disordered" evidence="3">
    <location>
        <begin position="51"/>
        <end position="77"/>
    </location>
</feature>
<keyword evidence="2" id="KW-0560">Oxidoreductase</keyword>
<dbReference type="SUPFAM" id="SSF51735">
    <property type="entry name" value="NAD(P)-binding Rossmann-fold domains"/>
    <property type="match status" value="1"/>
</dbReference>
<evidence type="ECO:0000313" key="5">
    <source>
        <dbReference type="Proteomes" id="UP001050808"/>
    </source>
</evidence>
<evidence type="ECO:0000313" key="4">
    <source>
        <dbReference type="EMBL" id="GHI37137.1"/>
    </source>
</evidence>
<organism evidence="4 5">
    <name type="scientific">Streptomyces violascens</name>
    <dbReference type="NCBI Taxonomy" id="67381"/>
    <lineage>
        <taxon>Bacteria</taxon>
        <taxon>Bacillati</taxon>
        <taxon>Actinomycetota</taxon>
        <taxon>Actinomycetes</taxon>
        <taxon>Kitasatosporales</taxon>
        <taxon>Streptomycetaceae</taxon>
        <taxon>Streptomyces</taxon>
    </lineage>
</organism>
<reference evidence="4" key="1">
    <citation type="submission" date="2024-05" db="EMBL/GenBank/DDBJ databases">
        <title>Whole genome shotgun sequence of Streptomyces violascens NBRC 12920.</title>
        <authorList>
            <person name="Komaki H."/>
            <person name="Tamura T."/>
        </authorList>
    </citation>
    <scope>NUCLEOTIDE SEQUENCE</scope>
    <source>
        <strain evidence="4">NBRC 12920</strain>
    </source>
</reference>
<evidence type="ECO:0000256" key="1">
    <source>
        <dbReference type="ARBA" id="ARBA00006484"/>
    </source>
</evidence>
<dbReference type="PRINTS" id="PR00081">
    <property type="entry name" value="GDHRDH"/>
</dbReference>
<dbReference type="InterPro" id="IPR002347">
    <property type="entry name" value="SDR_fam"/>
</dbReference>
<dbReference type="Proteomes" id="UP001050808">
    <property type="component" value="Unassembled WGS sequence"/>
</dbReference>
<evidence type="ECO:0000256" key="3">
    <source>
        <dbReference type="SAM" id="MobiDB-lite"/>
    </source>
</evidence>
<evidence type="ECO:0000256" key="2">
    <source>
        <dbReference type="ARBA" id="ARBA00023002"/>
    </source>
</evidence>
<feature type="compositionally biased region" description="Low complexity" evidence="3">
    <location>
        <begin position="51"/>
        <end position="75"/>
    </location>
</feature>
<comment type="similarity">
    <text evidence="1">Belongs to the short-chain dehydrogenases/reductases (SDR) family.</text>
</comment>
<dbReference type="InterPro" id="IPR036291">
    <property type="entry name" value="NAD(P)-bd_dom_sf"/>
</dbReference>
<proteinExistence type="inferred from homology"/>
<dbReference type="PANTHER" id="PTHR43477:SF1">
    <property type="entry name" value="DIHYDROANTICAPSIN 7-DEHYDROGENASE"/>
    <property type="match status" value="1"/>
</dbReference>
<dbReference type="Pfam" id="PF00106">
    <property type="entry name" value="adh_short"/>
    <property type="match status" value="1"/>
</dbReference>
<dbReference type="Pfam" id="PF13561">
    <property type="entry name" value="adh_short_C2"/>
    <property type="match status" value="1"/>
</dbReference>
<dbReference type="CDD" id="cd05233">
    <property type="entry name" value="SDR_c"/>
    <property type="match status" value="1"/>
</dbReference>
<gene>
    <name evidence="4" type="ORF">Sviol_15450</name>
</gene>
<dbReference type="PANTHER" id="PTHR43477">
    <property type="entry name" value="DIHYDROANTICAPSIN 7-DEHYDROGENASE"/>
    <property type="match status" value="1"/>
</dbReference>
<dbReference type="Gene3D" id="3.40.50.720">
    <property type="entry name" value="NAD(P)-binding Rossmann-like Domain"/>
    <property type="match status" value="1"/>
</dbReference>
<keyword evidence="5" id="KW-1185">Reference proteome</keyword>
<accession>A0ABQ3QIS6</accession>
<dbReference type="InterPro" id="IPR051122">
    <property type="entry name" value="SDR_DHRS6-like"/>
</dbReference>
<comment type="caution">
    <text evidence="4">The sequence shown here is derived from an EMBL/GenBank/DDBJ whole genome shotgun (WGS) entry which is preliminary data.</text>
</comment>
<name>A0ABQ3QIS6_9ACTN</name>
<protein>
    <submittedName>
        <fullName evidence="4">Short chain dehydrogenase</fullName>
    </submittedName>
</protein>